<evidence type="ECO:0000256" key="1">
    <source>
        <dbReference type="SAM" id="MobiDB-lite"/>
    </source>
</evidence>
<dbReference type="EMBL" id="JAWQEG010003760">
    <property type="protein sequence ID" value="KAK3864611.1"/>
    <property type="molecule type" value="Genomic_DNA"/>
</dbReference>
<sequence length="166" mass="18210">MQVVKEEKGETQNKRSDKSEEISEGVLDIGCHHLGHDALQVVHPFLVLLKTEIVHVFHEAVVLLPKRHLAVLYNGRQAQLYRMNCLAGILVVPGDVVGSTAQYSTAACGLRRWAGLGWGGQATLHGVEHHTDWSVAEELARLSSRVDSHSYSPPPPPPTSQDRSPT</sequence>
<accession>A0AAE1F0D6</accession>
<keyword evidence="3" id="KW-1185">Reference proteome</keyword>
<organism evidence="2 3">
    <name type="scientific">Petrolisthes cinctipes</name>
    <name type="common">Flat porcelain crab</name>
    <dbReference type="NCBI Taxonomy" id="88211"/>
    <lineage>
        <taxon>Eukaryota</taxon>
        <taxon>Metazoa</taxon>
        <taxon>Ecdysozoa</taxon>
        <taxon>Arthropoda</taxon>
        <taxon>Crustacea</taxon>
        <taxon>Multicrustacea</taxon>
        <taxon>Malacostraca</taxon>
        <taxon>Eumalacostraca</taxon>
        <taxon>Eucarida</taxon>
        <taxon>Decapoda</taxon>
        <taxon>Pleocyemata</taxon>
        <taxon>Anomura</taxon>
        <taxon>Galatheoidea</taxon>
        <taxon>Porcellanidae</taxon>
        <taxon>Petrolisthes</taxon>
    </lineage>
</organism>
<comment type="caution">
    <text evidence="2">The sequence shown here is derived from an EMBL/GenBank/DDBJ whole genome shotgun (WGS) entry which is preliminary data.</text>
</comment>
<proteinExistence type="predicted"/>
<dbReference type="Proteomes" id="UP001286313">
    <property type="component" value="Unassembled WGS sequence"/>
</dbReference>
<protein>
    <submittedName>
        <fullName evidence="2">Uncharacterized protein</fullName>
    </submittedName>
</protein>
<gene>
    <name evidence="2" type="ORF">Pcinc_029720</name>
</gene>
<reference evidence="2" key="1">
    <citation type="submission" date="2023-10" db="EMBL/GenBank/DDBJ databases">
        <title>Genome assemblies of two species of porcelain crab, Petrolisthes cinctipes and Petrolisthes manimaculis (Anomura: Porcellanidae).</title>
        <authorList>
            <person name="Angst P."/>
        </authorList>
    </citation>
    <scope>NUCLEOTIDE SEQUENCE</scope>
    <source>
        <strain evidence="2">PB745_01</strain>
        <tissue evidence="2">Gill</tissue>
    </source>
</reference>
<evidence type="ECO:0000313" key="3">
    <source>
        <dbReference type="Proteomes" id="UP001286313"/>
    </source>
</evidence>
<name>A0AAE1F0D6_PETCI</name>
<dbReference type="AlphaFoldDB" id="A0AAE1F0D6"/>
<feature type="region of interest" description="Disordered" evidence="1">
    <location>
        <begin position="144"/>
        <end position="166"/>
    </location>
</feature>
<evidence type="ECO:0000313" key="2">
    <source>
        <dbReference type="EMBL" id="KAK3864611.1"/>
    </source>
</evidence>